<dbReference type="Proteomes" id="UP000781958">
    <property type="component" value="Unassembled WGS sequence"/>
</dbReference>
<proteinExistence type="predicted"/>
<evidence type="ECO:0000313" key="1">
    <source>
        <dbReference type="EMBL" id="MBP2294140.1"/>
    </source>
</evidence>
<sequence>MGILHSAPPGAGDTAALYRWLTDRQGRCNVFDGHLFACILARRWPGGVGALGLSDVAFTRLLERYFPGALQDGLPVVEASPAPLPAPLHAEFRELAELLLTHRSQGTDEEVWLAAMIARAALDGAELWQDLGLNGPRHLAAMIERHFHPLAVLNAAGTRWKTFLYRFLCARDGLIPCGAPLCRDCGAEAVCFGAGD</sequence>
<dbReference type="EMBL" id="JAGINP010000014">
    <property type="protein sequence ID" value="MBP2294140.1"/>
    <property type="molecule type" value="Genomic_DNA"/>
</dbReference>
<dbReference type="RefSeq" id="WP_209768140.1">
    <property type="nucleotide sequence ID" value="NZ_JAGINP010000014.1"/>
</dbReference>
<gene>
    <name evidence="1" type="ORF">J2851_003926</name>
</gene>
<reference evidence="1 2" key="1">
    <citation type="submission" date="2021-03" db="EMBL/GenBank/DDBJ databases">
        <title>Genomic Encyclopedia of Type Strains, Phase III (KMG-III): the genomes of soil and plant-associated and newly described type strains.</title>
        <authorList>
            <person name="Whitman W."/>
        </authorList>
    </citation>
    <scope>NUCLEOTIDE SEQUENCE [LARGE SCALE GENOMIC DNA]</scope>
    <source>
        <strain evidence="1 2">IMMIB AFH-6</strain>
    </source>
</reference>
<evidence type="ECO:0000313" key="2">
    <source>
        <dbReference type="Proteomes" id="UP000781958"/>
    </source>
</evidence>
<organism evidence="1 2">
    <name type="scientific">Azospirillum rugosum</name>
    <dbReference type="NCBI Taxonomy" id="416170"/>
    <lineage>
        <taxon>Bacteria</taxon>
        <taxon>Pseudomonadati</taxon>
        <taxon>Pseudomonadota</taxon>
        <taxon>Alphaproteobacteria</taxon>
        <taxon>Rhodospirillales</taxon>
        <taxon>Azospirillaceae</taxon>
        <taxon>Azospirillum</taxon>
    </lineage>
</organism>
<dbReference type="Pfam" id="PF04891">
    <property type="entry name" value="NifQ"/>
    <property type="match status" value="1"/>
</dbReference>
<dbReference type="InterPro" id="IPR006975">
    <property type="entry name" value="NifQ"/>
</dbReference>
<name>A0ABS4SNK6_9PROT</name>
<protein>
    <submittedName>
        <fullName evidence="1">Nitrogen fixation protein NifQ</fullName>
    </submittedName>
</protein>
<keyword evidence="2" id="KW-1185">Reference proteome</keyword>
<accession>A0ABS4SNK6</accession>
<comment type="caution">
    <text evidence="1">The sequence shown here is derived from an EMBL/GenBank/DDBJ whole genome shotgun (WGS) entry which is preliminary data.</text>
</comment>